<dbReference type="InterPro" id="IPR004045">
    <property type="entry name" value="Glutathione_S-Trfase_N"/>
</dbReference>
<dbReference type="Pfam" id="PF02798">
    <property type="entry name" value="GST_N"/>
    <property type="match status" value="1"/>
</dbReference>
<sequence length="505" mass="55852">MKTLITGGTGVNGASTARLLVSQGQRPVLLDNRVDLSLIADIVEDVDVVTGDILDGAALQEVVAAHGITHIVHMAALMPGPAEANPAAAIAIGFHAFIGDVRGKHAHPDFVPLDESHPPNPMDMYGVTKVCSETLGNYYRKRYGVDFVALRYPSIYGPGKLARHGVLALYGKVIEDAMAGREFSIPRGGDQRNDVVYVGDVAHSIVLALNAEGLTQGTFNIGTGRGVTLKDFAAVLKRIFPDSRIDIGPGLDFREGYKQSYCIFDIGKAREQLGYEPQYDLEREPAGKKIQEVGPMKLYHFPPSTNSLKVRIALLEKGLEFESVVIDLTKKEQKDPEYLKIHPFGQVPALDDDGFIVYDSTVINEYLEDEYPHPSLLPAGSEDRARARLMEDYRDNRLNPHFVTLIHEHRKPEEERDAALIREAHGNIGAAFAVVERQLQGRDYLVGSFSLADIAYMPDVGLLERFRRAPGPRFHQRGRMDPTAAHPVQLFRHKKLVKPFVRGPV</sequence>
<name>A0AA35X307_GEOBA</name>
<dbReference type="SFLD" id="SFLDS00019">
    <property type="entry name" value="Glutathione_Transferase_(cytos"/>
    <property type="match status" value="1"/>
</dbReference>
<dbReference type="InterPro" id="IPR040079">
    <property type="entry name" value="Glutathione_S-Trfase"/>
</dbReference>
<evidence type="ECO:0000313" key="4">
    <source>
        <dbReference type="Proteomes" id="UP001174909"/>
    </source>
</evidence>
<dbReference type="InterPro" id="IPR004046">
    <property type="entry name" value="GST_C"/>
</dbReference>
<comment type="caution">
    <text evidence="3">The sequence shown here is derived from an EMBL/GenBank/DDBJ whole genome shotgun (WGS) entry which is preliminary data.</text>
</comment>
<dbReference type="EMBL" id="CASHTH010002837">
    <property type="protein sequence ID" value="CAI8035937.1"/>
    <property type="molecule type" value="Genomic_DNA"/>
</dbReference>
<dbReference type="PROSITE" id="PS50404">
    <property type="entry name" value="GST_NTER"/>
    <property type="match status" value="1"/>
</dbReference>
<dbReference type="InterPro" id="IPR036249">
    <property type="entry name" value="Thioredoxin-like_sf"/>
</dbReference>
<dbReference type="Gene3D" id="3.40.30.10">
    <property type="entry name" value="Glutaredoxin"/>
    <property type="match status" value="1"/>
</dbReference>
<dbReference type="SUPFAM" id="SSF52833">
    <property type="entry name" value="Thioredoxin-like"/>
    <property type="match status" value="1"/>
</dbReference>
<dbReference type="PANTHER" id="PTHR44051">
    <property type="entry name" value="GLUTATHIONE S-TRANSFERASE-RELATED"/>
    <property type="match status" value="1"/>
</dbReference>
<evidence type="ECO:0000313" key="3">
    <source>
        <dbReference type="EMBL" id="CAI8035937.1"/>
    </source>
</evidence>
<evidence type="ECO:0000256" key="1">
    <source>
        <dbReference type="ARBA" id="ARBA00007409"/>
    </source>
</evidence>
<dbReference type="SFLD" id="SFLDG00358">
    <property type="entry name" value="Main_(cytGST)"/>
    <property type="match status" value="1"/>
</dbReference>
<dbReference type="Pfam" id="PF00043">
    <property type="entry name" value="GST_C"/>
    <property type="match status" value="1"/>
</dbReference>
<dbReference type="Pfam" id="PF01370">
    <property type="entry name" value="Epimerase"/>
    <property type="match status" value="2"/>
</dbReference>
<dbReference type="SUPFAM" id="SSF51735">
    <property type="entry name" value="NAD(P)-binding Rossmann-fold domains"/>
    <property type="match status" value="1"/>
</dbReference>
<organism evidence="3 4">
    <name type="scientific">Geodia barretti</name>
    <name type="common">Barrett's horny sponge</name>
    <dbReference type="NCBI Taxonomy" id="519541"/>
    <lineage>
        <taxon>Eukaryota</taxon>
        <taxon>Metazoa</taxon>
        <taxon>Porifera</taxon>
        <taxon>Demospongiae</taxon>
        <taxon>Heteroscleromorpha</taxon>
        <taxon>Tetractinellida</taxon>
        <taxon>Astrophorina</taxon>
        <taxon>Geodiidae</taxon>
        <taxon>Geodia</taxon>
    </lineage>
</organism>
<dbReference type="Gene3D" id="1.20.1050.10">
    <property type="match status" value="1"/>
</dbReference>
<protein>
    <submittedName>
        <fullName evidence="3">Protein LigF</fullName>
    </submittedName>
</protein>
<dbReference type="InterPro" id="IPR036291">
    <property type="entry name" value="NAD(P)-bd_dom_sf"/>
</dbReference>
<reference evidence="3" key="1">
    <citation type="submission" date="2023-03" db="EMBL/GenBank/DDBJ databases">
        <authorList>
            <person name="Steffen K."/>
            <person name="Cardenas P."/>
        </authorList>
    </citation>
    <scope>NUCLEOTIDE SEQUENCE</scope>
</reference>
<feature type="domain" description="GST N-terminal" evidence="2">
    <location>
        <begin position="294"/>
        <end position="375"/>
    </location>
</feature>
<dbReference type="InterPro" id="IPR001509">
    <property type="entry name" value="Epimerase_deHydtase"/>
</dbReference>
<dbReference type="PANTHER" id="PTHR44051:SF8">
    <property type="entry name" value="GLUTATHIONE S-TRANSFERASE GSTA"/>
    <property type="match status" value="1"/>
</dbReference>
<accession>A0AA35X307</accession>
<gene>
    <name evidence="3" type="ORF">GBAR_LOCUS20167</name>
</gene>
<dbReference type="Proteomes" id="UP001174909">
    <property type="component" value="Unassembled WGS sequence"/>
</dbReference>
<proteinExistence type="inferred from homology"/>
<dbReference type="InterPro" id="IPR036282">
    <property type="entry name" value="Glutathione-S-Trfase_C_sf"/>
</dbReference>
<keyword evidence="4" id="KW-1185">Reference proteome</keyword>
<dbReference type="SUPFAM" id="SSF47616">
    <property type="entry name" value="GST C-terminal domain-like"/>
    <property type="match status" value="1"/>
</dbReference>
<dbReference type="AlphaFoldDB" id="A0AA35X307"/>
<dbReference type="Gene3D" id="3.40.50.720">
    <property type="entry name" value="NAD(P)-binding Rossmann-like Domain"/>
    <property type="match status" value="2"/>
</dbReference>
<evidence type="ECO:0000259" key="2">
    <source>
        <dbReference type="PROSITE" id="PS50404"/>
    </source>
</evidence>
<comment type="similarity">
    <text evidence="1">Belongs to the GST superfamily.</text>
</comment>